<feature type="compositionally biased region" description="Polar residues" evidence="1">
    <location>
        <begin position="144"/>
        <end position="155"/>
    </location>
</feature>
<accession>A0A9W6YZM8</accession>
<comment type="caution">
    <text evidence="2">The sequence shown here is derived from an EMBL/GenBank/DDBJ whole genome shotgun (WGS) entry which is preliminary data.</text>
</comment>
<evidence type="ECO:0000313" key="2">
    <source>
        <dbReference type="EMBL" id="GMG31374.1"/>
    </source>
</evidence>
<keyword evidence="3" id="KW-1185">Reference proteome</keyword>
<proteinExistence type="predicted"/>
<sequence length="428" mass="47639">MPPTFVPMKHFYPNQFSSLNKHLEAFTTTTDLNSSGDESTANQALSALDAQLLKYANNFPRLPTFKKANIHLSPRDFTDYDNAVEFDVSLLPGYNAPSTSSPATGSVFATASSSPASSPPASPSSPVNLNTTSTTSATSATNTRFTSQSPSNSVSKPPLSYEQIRLAAARSKRQKLVFRPAPSIAAILRSNDIQNNVDAYTFRIFATSGSTDPLTPQIISRALADFLQTVEEHEEIHTRKPIAFALHQKTGKCRKDESDFYGLDVIPHRMLTKSEVDFITARLTQKDAFQDSGFVVVKPEAAGIANLTALKLSFPYVHWSKSEEVMAFLLKSIGKVIAHEIEYPSQKEIDSMDPDLKVHIHVAIVLEHEKVPRRYTQYPDEVRPFKVETYVNWKLQFCCRCRSTRHTKSRCPTMTPCAKCTDLCSTRF</sequence>
<reference evidence="2" key="1">
    <citation type="submission" date="2023-04" db="EMBL/GenBank/DDBJ databases">
        <title>Ambrosiozyma monospora NBRC 1965.</title>
        <authorList>
            <person name="Ichikawa N."/>
            <person name="Sato H."/>
            <person name="Tonouchi N."/>
        </authorList>
    </citation>
    <scope>NUCLEOTIDE SEQUENCE</scope>
    <source>
        <strain evidence="2">NBRC 1965</strain>
    </source>
</reference>
<evidence type="ECO:0000313" key="3">
    <source>
        <dbReference type="Proteomes" id="UP001165063"/>
    </source>
</evidence>
<organism evidence="2 3">
    <name type="scientific">Ambrosiozyma monospora</name>
    <name type="common">Yeast</name>
    <name type="synonym">Endomycopsis monosporus</name>
    <dbReference type="NCBI Taxonomy" id="43982"/>
    <lineage>
        <taxon>Eukaryota</taxon>
        <taxon>Fungi</taxon>
        <taxon>Dikarya</taxon>
        <taxon>Ascomycota</taxon>
        <taxon>Saccharomycotina</taxon>
        <taxon>Pichiomycetes</taxon>
        <taxon>Pichiales</taxon>
        <taxon>Pichiaceae</taxon>
        <taxon>Ambrosiozyma</taxon>
    </lineage>
</organism>
<dbReference type="AlphaFoldDB" id="A0A9W6YZM8"/>
<name>A0A9W6YZM8_AMBMO</name>
<feature type="region of interest" description="Disordered" evidence="1">
    <location>
        <begin position="102"/>
        <end position="158"/>
    </location>
</feature>
<protein>
    <submittedName>
        <fullName evidence="2">Unnamed protein product</fullName>
    </submittedName>
</protein>
<feature type="compositionally biased region" description="Low complexity" evidence="1">
    <location>
        <begin position="124"/>
        <end position="143"/>
    </location>
</feature>
<gene>
    <name evidence="2" type="ORF">Amon01_000397900</name>
</gene>
<evidence type="ECO:0000256" key="1">
    <source>
        <dbReference type="SAM" id="MobiDB-lite"/>
    </source>
</evidence>
<dbReference type="Proteomes" id="UP001165063">
    <property type="component" value="Unassembled WGS sequence"/>
</dbReference>
<dbReference type="EMBL" id="BSXU01001819">
    <property type="protein sequence ID" value="GMG31374.1"/>
    <property type="molecule type" value="Genomic_DNA"/>
</dbReference>